<dbReference type="EMBL" id="LCTW02000308">
    <property type="protein sequence ID" value="KXX74932.1"/>
    <property type="molecule type" value="Genomic_DNA"/>
</dbReference>
<evidence type="ECO:0000313" key="3">
    <source>
        <dbReference type="Proteomes" id="UP000078237"/>
    </source>
</evidence>
<name>A0A175VUG4_9PEZI</name>
<evidence type="ECO:0000256" key="1">
    <source>
        <dbReference type="SAM" id="MobiDB-lite"/>
    </source>
</evidence>
<dbReference type="OrthoDB" id="4338738at2759"/>
<reference evidence="2 3" key="1">
    <citation type="journal article" date="2016" name="Genome Announc.">
        <title>Genome Sequence of Madurella mycetomatis mm55, Isolated from a Human Mycetoma Case in Sudan.</title>
        <authorList>
            <person name="Smit S."/>
            <person name="Derks M.F."/>
            <person name="Bervoets S."/>
            <person name="Fahal A."/>
            <person name="van Leeuwen W."/>
            <person name="van Belkum A."/>
            <person name="van de Sande W.W."/>
        </authorList>
    </citation>
    <scope>NUCLEOTIDE SEQUENCE [LARGE SCALE GENOMIC DNA]</scope>
    <source>
        <strain evidence="3">mm55</strain>
    </source>
</reference>
<evidence type="ECO:0000313" key="2">
    <source>
        <dbReference type="EMBL" id="KXX74932.1"/>
    </source>
</evidence>
<dbReference type="Pfam" id="PF12511">
    <property type="entry name" value="DUF3716"/>
    <property type="match status" value="1"/>
</dbReference>
<dbReference type="AlphaFoldDB" id="A0A175VUG4"/>
<feature type="compositionally biased region" description="Polar residues" evidence="1">
    <location>
        <begin position="142"/>
        <end position="157"/>
    </location>
</feature>
<accession>A0A175VUG4</accession>
<feature type="compositionally biased region" description="Low complexity" evidence="1">
    <location>
        <begin position="168"/>
        <end position="180"/>
    </location>
</feature>
<sequence length="222" mass="24450">MPSSAGIPVNLSHPTGFTKEEVVEYIESYLKKTKHITAMLQLPLLRDIEMNLDQHNHSRVLNWDRPTNREAALMQVTGWDPDISECVSCQGNTGPFLNCIVSDICGNGSCANCHYNSEGKRCSFRQAEEDAGIEPRRMKSQGRVSTQGRQRLNNTGATPVDTGKRGPASTATASSSVTNTGSRQRAPVVSRRSGVRAALTEKRAIAKYLRECLQEVEDEIET</sequence>
<gene>
    <name evidence="2" type="ORF">MMYC01_207828</name>
</gene>
<dbReference type="InterPro" id="IPR022190">
    <property type="entry name" value="DUF3716"/>
</dbReference>
<feature type="region of interest" description="Disordered" evidence="1">
    <location>
        <begin position="128"/>
        <end position="196"/>
    </location>
</feature>
<dbReference type="STRING" id="100816.A0A175VUG4"/>
<comment type="caution">
    <text evidence="2">The sequence shown here is derived from an EMBL/GenBank/DDBJ whole genome shotgun (WGS) entry which is preliminary data.</text>
</comment>
<dbReference type="VEuPathDB" id="FungiDB:MMYC01_207828"/>
<keyword evidence="3" id="KW-1185">Reference proteome</keyword>
<organism evidence="2 3">
    <name type="scientific">Madurella mycetomatis</name>
    <dbReference type="NCBI Taxonomy" id="100816"/>
    <lineage>
        <taxon>Eukaryota</taxon>
        <taxon>Fungi</taxon>
        <taxon>Dikarya</taxon>
        <taxon>Ascomycota</taxon>
        <taxon>Pezizomycotina</taxon>
        <taxon>Sordariomycetes</taxon>
        <taxon>Sordariomycetidae</taxon>
        <taxon>Sordariales</taxon>
        <taxon>Sordariales incertae sedis</taxon>
        <taxon>Madurella</taxon>
    </lineage>
</organism>
<dbReference type="Proteomes" id="UP000078237">
    <property type="component" value="Unassembled WGS sequence"/>
</dbReference>
<protein>
    <submittedName>
        <fullName evidence="2">Uncharacterized protein</fullName>
    </submittedName>
</protein>
<proteinExistence type="predicted"/>